<dbReference type="GO" id="GO:0009403">
    <property type="term" value="P:toxin biosynthetic process"/>
    <property type="evidence" value="ECO:0007669"/>
    <property type="project" value="InterPro"/>
</dbReference>
<feature type="transmembrane region" description="Helical" evidence="5">
    <location>
        <begin position="34"/>
        <end position="51"/>
    </location>
</feature>
<comment type="caution">
    <text evidence="6">The sequence shown here is derived from an EMBL/GenBank/DDBJ whole genome shotgun (WGS) entry which is preliminary data.</text>
</comment>
<dbReference type="GO" id="GO:0016020">
    <property type="term" value="C:membrane"/>
    <property type="evidence" value="ECO:0007669"/>
    <property type="project" value="UniProtKB-SubCell"/>
</dbReference>
<feature type="transmembrane region" description="Helical" evidence="5">
    <location>
        <begin position="6"/>
        <end position="27"/>
    </location>
</feature>
<protein>
    <submittedName>
        <fullName evidence="6">CvpA family protein</fullName>
    </submittedName>
</protein>
<evidence type="ECO:0000256" key="2">
    <source>
        <dbReference type="ARBA" id="ARBA00022692"/>
    </source>
</evidence>
<evidence type="ECO:0000313" key="6">
    <source>
        <dbReference type="EMBL" id="KAA1193885.1"/>
    </source>
</evidence>
<feature type="transmembrane region" description="Helical" evidence="5">
    <location>
        <begin position="106"/>
        <end position="127"/>
    </location>
</feature>
<sequence length="170" mass="18485">MVDLSQFNGVDWIIIVVISVSILLSLWRGFVREALSLLGWVAAFVVAHTFVDRLALELAAVIANVTGRYVAAYAILFVSTLVVFTLVVKVATGLVRAVGLSVLDRLLGTIFGFARGVILILVAAYVVRQLVPPQDQQWLHQSVLMPHLNMLADWVQTVFSNTVPSAGIAT</sequence>
<name>A0A5B0X5B9_9GAMM</name>
<organism evidence="6 7">
    <name type="scientific">Pseudohalioglobus sediminis</name>
    <dbReference type="NCBI Taxonomy" id="2606449"/>
    <lineage>
        <taxon>Bacteria</taxon>
        <taxon>Pseudomonadati</taxon>
        <taxon>Pseudomonadota</taxon>
        <taxon>Gammaproteobacteria</taxon>
        <taxon>Cellvibrionales</taxon>
        <taxon>Halieaceae</taxon>
        <taxon>Pseudohalioglobus</taxon>
    </lineage>
</organism>
<accession>A0A5B0X5B9</accession>
<keyword evidence="4 5" id="KW-0472">Membrane</keyword>
<gene>
    <name evidence="6" type="ORF">F0M18_00090</name>
</gene>
<keyword evidence="7" id="KW-1185">Reference proteome</keyword>
<reference evidence="6 7" key="1">
    <citation type="submission" date="2019-09" db="EMBL/GenBank/DDBJ databases">
        <authorList>
            <person name="Chen X.-Y."/>
        </authorList>
    </citation>
    <scope>NUCLEOTIDE SEQUENCE [LARGE SCALE GENOMIC DNA]</scope>
    <source>
        <strain evidence="6 7">NY5</strain>
    </source>
</reference>
<dbReference type="InterPro" id="IPR003825">
    <property type="entry name" value="Colicin-V_CvpA"/>
</dbReference>
<keyword evidence="2 5" id="KW-0812">Transmembrane</keyword>
<evidence type="ECO:0000256" key="3">
    <source>
        <dbReference type="ARBA" id="ARBA00022989"/>
    </source>
</evidence>
<evidence type="ECO:0000313" key="7">
    <source>
        <dbReference type="Proteomes" id="UP000323708"/>
    </source>
</evidence>
<dbReference type="Proteomes" id="UP000323708">
    <property type="component" value="Unassembled WGS sequence"/>
</dbReference>
<evidence type="ECO:0000256" key="1">
    <source>
        <dbReference type="ARBA" id="ARBA00004141"/>
    </source>
</evidence>
<dbReference type="Pfam" id="PF02674">
    <property type="entry name" value="Colicin_V"/>
    <property type="match status" value="1"/>
</dbReference>
<proteinExistence type="predicted"/>
<dbReference type="PANTHER" id="PTHR36926:SF1">
    <property type="entry name" value="COLICIN V PRODUCTION PROTEIN"/>
    <property type="match status" value="1"/>
</dbReference>
<keyword evidence="3 5" id="KW-1133">Transmembrane helix</keyword>
<comment type="subcellular location">
    <subcellularLocation>
        <location evidence="1">Membrane</location>
        <topology evidence="1">Multi-pass membrane protein</topology>
    </subcellularLocation>
</comment>
<dbReference type="RefSeq" id="WP_149609354.1">
    <property type="nucleotide sequence ID" value="NZ_VTUX01000001.1"/>
</dbReference>
<dbReference type="EMBL" id="VTUX01000001">
    <property type="protein sequence ID" value="KAA1193885.1"/>
    <property type="molecule type" value="Genomic_DNA"/>
</dbReference>
<evidence type="ECO:0000256" key="5">
    <source>
        <dbReference type="SAM" id="Phobius"/>
    </source>
</evidence>
<dbReference type="AlphaFoldDB" id="A0A5B0X5B9"/>
<dbReference type="PANTHER" id="PTHR36926">
    <property type="entry name" value="COLICIN V PRODUCTION PROTEIN"/>
    <property type="match status" value="1"/>
</dbReference>
<evidence type="ECO:0000256" key="4">
    <source>
        <dbReference type="ARBA" id="ARBA00023136"/>
    </source>
</evidence>
<feature type="transmembrane region" description="Helical" evidence="5">
    <location>
        <begin position="71"/>
        <end position="94"/>
    </location>
</feature>
<dbReference type="InterPro" id="IPR052719">
    <property type="entry name" value="CvpA-like"/>
</dbReference>